<evidence type="ECO:0000313" key="2">
    <source>
        <dbReference type="Proteomes" id="UP000322214"/>
    </source>
</evidence>
<proteinExistence type="predicted"/>
<dbReference type="EMBL" id="CP042912">
    <property type="protein sequence ID" value="QEG24029.1"/>
    <property type="molecule type" value="Genomic_DNA"/>
</dbReference>
<protein>
    <submittedName>
        <fullName evidence="1">Uncharacterized protein</fullName>
    </submittedName>
</protein>
<evidence type="ECO:0000313" key="1">
    <source>
        <dbReference type="EMBL" id="QEG24029.1"/>
    </source>
</evidence>
<dbReference type="KEGG" id="mff:MFFC18_39400"/>
<keyword evidence="2" id="KW-1185">Reference proteome</keyword>
<dbReference type="Proteomes" id="UP000322214">
    <property type="component" value="Chromosome"/>
</dbReference>
<gene>
    <name evidence="1" type="ORF">MFFC18_39400</name>
</gene>
<dbReference type="PROSITE" id="PS51257">
    <property type="entry name" value="PROKAR_LIPOPROTEIN"/>
    <property type="match status" value="1"/>
</dbReference>
<name>A0A5B9PES3_9BACT</name>
<organism evidence="1 2">
    <name type="scientific">Mariniblastus fucicola</name>
    <dbReference type="NCBI Taxonomy" id="980251"/>
    <lineage>
        <taxon>Bacteria</taxon>
        <taxon>Pseudomonadati</taxon>
        <taxon>Planctomycetota</taxon>
        <taxon>Planctomycetia</taxon>
        <taxon>Pirellulales</taxon>
        <taxon>Pirellulaceae</taxon>
        <taxon>Mariniblastus</taxon>
    </lineage>
</organism>
<accession>A0A5B9PES3</accession>
<dbReference type="AlphaFoldDB" id="A0A5B9PES3"/>
<sequence length="152" mass="16604">MRYDKMLRFLLVGFLLTLVAGCGDPPLNPIDGKVTLDGKPYERLLVYFRPIGRKVDSFRMGVGETDRDGNLGLRSSAGDGLAAGKYRVSFNCYVSKNGKAVGLSSEKADDDRTLVTEDIVPEPYNDPESSPVEFTIQSGTNTFEYDIPSAAP</sequence>
<dbReference type="RefSeq" id="WP_238381166.1">
    <property type="nucleotide sequence ID" value="NZ_CP042912.1"/>
</dbReference>
<reference evidence="1 2" key="1">
    <citation type="submission" date="2019-08" db="EMBL/GenBank/DDBJ databases">
        <title>Deep-cultivation of Planctomycetes and their phenomic and genomic characterization uncovers novel biology.</title>
        <authorList>
            <person name="Wiegand S."/>
            <person name="Jogler M."/>
            <person name="Boedeker C."/>
            <person name="Pinto D."/>
            <person name="Vollmers J."/>
            <person name="Rivas-Marin E."/>
            <person name="Kohn T."/>
            <person name="Peeters S.H."/>
            <person name="Heuer A."/>
            <person name="Rast P."/>
            <person name="Oberbeckmann S."/>
            <person name="Bunk B."/>
            <person name="Jeske O."/>
            <person name="Meyerdierks A."/>
            <person name="Storesund J.E."/>
            <person name="Kallscheuer N."/>
            <person name="Luecker S."/>
            <person name="Lage O.M."/>
            <person name="Pohl T."/>
            <person name="Merkel B.J."/>
            <person name="Hornburger P."/>
            <person name="Mueller R.-W."/>
            <person name="Bruemmer F."/>
            <person name="Labrenz M."/>
            <person name="Spormann A.M."/>
            <person name="Op den Camp H."/>
            <person name="Overmann J."/>
            <person name="Amann R."/>
            <person name="Jetten M.S.M."/>
            <person name="Mascher T."/>
            <person name="Medema M.H."/>
            <person name="Devos D.P."/>
            <person name="Kaster A.-K."/>
            <person name="Ovreas L."/>
            <person name="Rohde M."/>
            <person name="Galperin M.Y."/>
            <person name="Jogler C."/>
        </authorList>
    </citation>
    <scope>NUCLEOTIDE SEQUENCE [LARGE SCALE GENOMIC DNA]</scope>
    <source>
        <strain evidence="1 2">FC18</strain>
    </source>
</reference>